<sequence length="423" mass="43689">MPAIRSVFAPLVSATTYTRWVYLILGGAVGLPYLLASLVLATMGATAGPDYTDLGAGGFLAATAPAVPLIAATAWIPGARTLEGHITRTLLRGPIADEPIAEPASGRSRLRTGAWLVLHFVVGFAACLATMVALTESALLALAGVTGRSSSVLALTGSPILGAGPLSPLQRLLAPVIGVLVLLALVALMGLTGAALARAAPRLLGPSAAERLAAAQDRAAALAERNRLARELHDSIGHALSVVALQAGTAARLLDSDPAFARRALEAIADQARTATDELDHVLGLLREERRPGTAPQRSLTDLPGLIDATRAIGADLDARVDGDPASVPGVVSRETYRICQEGLTNALRHGGRVPITLTLAIGGDRLTVEITNPSAAAPRRASGGRGLRGMRERLRLLGGTLDAGTEGGTWRLRAAIRWGGHR</sequence>
<gene>
    <name evidence="11" type="ORF">ACFO4E_10460</name>
</gene>
<keyword evidence="5" id="KW-0547">Nucleotide-binding</keyword>
<organism evidence="11 12">
    <name type="scientific">Nocardiopsis mangrovi</name>
    <dbReference type="NCBI Taxonomy" id="1179818"/>
    <lineage>
        <taxon>Bacteria</taxon>
        <taxon>Bacillati</taxon>
        <taxon>Actinomycetota</taxon>
        <taxon>Actinomycetes</taxon>
        <taxon>Streptosporangiales</taxon>
        <taxon>Nocardiopsidaceae</taxon>
        <taxon>Nocardiopsis</taxon>
    </lineage>
</organism>
<evidence type="ECO:0000259" key="10">
    <source>
        <dbReference type="Pfam" id="PF07730"/>
    </source>
</evidence>
<keyword evidence="9" id="KW-1133">Transmembrane helix</keyword>
<dbReference type="InterPro" id="IPR050482">
    <property type="entry name" value="Sensor_HK_TwoCompSys"/>
</dbReference>
<dbReference type="Pfam" id="PF07730">
    <property type="entry name" value="HisKA_3"/>
    <property type="match status" value="1"/>
</dbReference>
<evidence type="ECO:0000256" key="7">
    <source>
        <dbReference type="ARBA" id="ARBA00022840"/>
    </source>
</evidence>
<dbReference type="GO" id="GO:0016301">
    <property type="term" value="F:kinase activity"/>
    <property type="evidence" value="ECO:0007669"/>
    <property type="project" value="UniProtKB-KW"/>
</dbReference>
<dbReference type="PANTHER" id="PTHR24421">
    <property type="entry name" value="NITRATE/NITRITE SENSOR PROTEIN NARX-RELATED"/>
    <property type="match status" value="1"/>
</dbReference>
<evidence type="ECO:0000313" key="12">
    <source>
        <dbReference type="Proteomes" id="UP001595923"/>
    </source>
</evidence>
<protein>
    <recommendedName>
        <fullName evidence="2">histidine kinase</fullName>
        <ecNumber evidence="2">2.7.13.3</ecNumber>
    </recommendedName>
</protein>
<comment type="catalytic activity">
    <reaction evidence="1">
        <text>ATP + protein L-histidine = ADP + protein N-phospho-L-histidine.</text>
        <dbReference type="EC" id="2.7.13.3"/>
    </reaction>
</comment>
<keyword evidence="9" id="KW-0812">Transmembrane</keyword>
<dbReference type="EC" id="2.7.13.3" evidence="2"/>
<keyword evidence="8" id="KW-0902">Two-component regulatory system</keyword>
<evidence type="ECO:0000256" key="2">
    <source>
        <dbReference type="ARBA" id="ARBA00012438"/>
    </source>
</evidence>
<dbReference type="Gene3D" id="1.20.5.1930">
    <property type="match status" value="1"/>
</dbReference>
<feature type="transmembrane region" description="Helical" evidence="9">
    <location>
        <begin position="54"/>
        <end position="76"/>
    </location>
</feature>
<dbReference type="Proteomes" id="UP001595923">
    <property type="component" value="Unassembled WGS sequence"/>
</dbReference>
<dbReference type="EMBL" id="JBHSFQ010000007">
    <property type="protein sequence ID" value="MFC4562276.1"/>
    <property type="molecule type" value="Genomic_DNA"/>
</dbReference>
<dbReference type="InterPro" id="IPR036890">
    <property type="entry name" value="HATPase_C_sf"/>
</dbReference>
<evidence type="ECO:0000256" key="8">
    <source>
        <dbReference type="ARBA" id="ARBA00023012"/>
    </source>
</evidence>
<keyword evidence="3" id="KW-0597">Phosphoprotein</keyword>
<dbReference type="Gene3D" id="3.30.565.10">
    <property type="entry name" value="Histidine kinase-like ATPase, C-terminal domain"/>
    <property type="match status" value="1"/>
</dbReference>
<keyword evidence="4" id="KW-0808">Transferase</keyword>
<dbReference type="InterPro" id="IPR011712">
    <property type="entry name" value="Sig_transdc_His_kin_sub3_dim/P"/>
</dbReference>
<keyword evidence="9" id="KW-0472">Membrane</keyword>
<evidence type="ECO:0000256" key="9">
    <source>
        <dbReference type="SAM" id="Phobius"/>
    </source>
</evidence>
<evidence type="ECO:0000256" key="1">
    <source>
        <dbReference type="ARBA" id="ARBA00000085"/>
    </source>
</evidence>
<evidence type="ECO:0000313" key="11">
    <source>
        <dbReference type="EMBL" id="MFC4562276.1"/>
    </source>
</evidence>
<name>A0ABV9DTQ8_9ACTN</name>
<accession>A0ABV9DTQ8</accession>
<proteinExistence type="predicted"/>
<evidence type="ECO:0000256" key="3">
    <source>
        <dbReference type="ARBA" id="ARBA00022553"/>
    </source>
</evidence>
<dbReference type="CDD" id="cd16917">
    <property type="entry name" value="HATPase_UhpB-NarQ-NarX-like"/>
    <property type="match status" value="1"/>
</dbReference>
<dbReference type="SUPFAM" id="SSF55874">
    <property type="entry name" value="ATPase domain of HSP90 chaperone/DNA topoisomerase II/histidine kinase"/>
    <property type="match status" value="1"/>
</dbReference>
<feature type="transmembrane region" description="Helical" evidence="9">
    <location>
        <begin position="113"/>
        <end position="132"/>
    </location>
</feature>
<feature type="domain" description="Signal transduction histidine kinase subgroup 3 dimerisation and phosphoacceptor" evidence="10">
    <location>
        <begin position="224"/>
        <end position="289"/>
    </location>
</feature>
<keyword evidence="7" id="KW-0067">ATP-binding</keyword>
<feature type="transmembrane region" description="Helical" evidence="9">
    <location>
        <begin position="139"/>
        <end position="160"/>
    </location>
</feature>
<dbReference type="RefSeq" id="WP_378573348.1">
    <property type="nucleotide sequence ID" value="NZ_JBHSFQ010000007.1"/>
</dbReference>
<feature type="transmembrane region" description="Helical" evidence="9">
    <location>
        <begin position="172"/>
        <end position="197"/>
    </location>
</feature>
<keyword evidence="6 11" id="KW-0418">Kinase</keyword>
<reference evidence="12" key="1">
    <citation type="journal article" date="2019" name="Int. J. Syst. Evol. Microbiol.">
        <title>The Global Catalogue of Microorganisms (GCM) 10K type strain sequencing project: providing services to taxonomists for standard genome sequencing and annotation.</title>
        <authorList>
            <consortium name="The Broad Institute Genomics Platform"/>
            <consortium name="The Broad Institute Genome Sequencing Center for Infectious Disease"/>
            <person name="Wu L."/>
            <person name="Ma J."/>
        </authorList>
    </citation>
    <scope>NUCLEOTIDE SEQUENCE [LARGE SCALE GENOMIC DNA]</scope>
    <source>
        <strain evidence="12">XZYJ18</strain>
    </source>
</reference>
<keyword evidence="12" id="KW-1185">Reference proteome</keyword>
<evidence type="ECO:0000256" key="5">
    <source>
        <dbReference type="ARBA" id="ARBA00022741"/>
    </source>
</evidence>
<comment type="caution">
    <text evidence="11">The sequence shown here is derived from an EMBL/GenBank/DDBJ whole genome shotgun (WGS) entry which is preliminary data.</text>
</comment>
<evidence type="ECO:0000256" key="6">
    <source>
        <dbReference type="ARBA" id="ARBA00022777"/>
    </source>
</evidence>
<evidence type="ECO:0000256" key="4">
    <source>
        <dbReference type="ARBA" id="ARBA00022679"/>
    </source>
</evidence>
<dbReference type="PANTHER" id="PTHR24421:SF10">
    <property type="entry name" value="NITRATE_NITRITE SENSOR PROTEIN NARQ"/>
    <property type="match status" value="1"/>
</dbReference>
<feature type="transmembrane region" description="Helical" evidence="9">
    <location>
        <begin position="20"/>
        <end position="42"/>
    </location>
</feature>